<evidence type="ECO:0000256" key="8">
    <source>
        <dbReference type="ARBA" id="ARBA00023034"/>
    </source>
</evidence>
<dbReference type="GO" id="GO:0000026">
    <property type="term" value="F:alpha-1,2-mannosyltransferase activity"/>
    <property type="evidence" value="ECO:0007669"/>
    <property type="project" value="TreeGrafter"/>
</dbReference>
<keyword evidence="9 10" id="KW-0472">Membrane</keyword>
<dbReference type="Pfam" id="PF11051">
    <property type="entry name" value="Mannosyl_trans3"/>
    <property type="match status" value="1"/>
</dbReference>
<dbReference type="EMBL" id="LT635770">
    <property type="protein sequence ID" value="SGZ58616.1"/>
    <property type="molecule type" value="Genomic_DNA"/>
</dbReference>
<evidence type="ECO:0000313" key="12">
    <source>
        <dbReference type="Proteomes" id="UP000182259"/>
    </source>
</evidence>
<keyword evidence="4" id="KW-0808">Transferase</keyword>
<evidence type="ECO:0000313" key="11">
    <source>
        <dbReference type="EMBL" id="SGZ58616.1"/>
    </source>
</evidence>
<evidence type="ECO:0000256" key="6">
    <source>
        <dbReference type="ARBA" id="ARBA00022968"/>
    </source>
</evidence>
<feature type="transmembrane region" description="Helical" evidence="10">
    <location>
        <begin position="12"/>
        <end position="32"/>
    </location>
</feature>
<comment type="pathway">
    <text evidence="2">Protein modification; protein glycosylation.</text>
</comment>
<comment type="subcellular location">
    <subcellularLocation>
        <location evidence="1">Golgi apparatus membrane</location>
        <topology evidence="1">Single-pass type II membrane protein</topology>
    </subcellularLocation>
</comment>
<dbReference type="Proteomes" id="UP000182259">
    <property type="component" value="Chromosome VII"/>
</dbReference>
<dbReference type="GO" id="GO:0000139">
    <property type="term" value="C:Golgi membrane"/>
    <property type="evidence" value="ECO:0007669"/>
    <property type="project" value="UniProtKB-SubCell"/>
</dbReference>
<organism evidence="11 12">
    <name type="scientific">Sungouiella intermedia</name>
    <dbReference type="NCBI Taxonomy" id="45354"/>
    <lineage>
        <taxon>Eukaryota</taxon>
        <taxon>Fungi</taxon>
        <taxon>Dikarya</taxon>
        <taxon>Ascomycota</taxon>
        <taxon>Saccharomycotina</taxon>
        <taxon>Pichiomycetes</taxon>
        <taxon>Metschnikowiaceae</taxon>
        <taxon>Sungouiella</taxon>
    </lineage>
</organism>
<evidence type="ECO:0000256" key="9">
    <source>
        <dbReference type="ARBA" id="ARBA00023136"/>
    </source>
</evidence>
<evidence type="ECO:0000256" key="2">
    <source>
        <dbReference type="ARBA" id="ARBA00004922"/>
    </source>
</evidence>
<dbReference type="InterPro" id="IPR022751">
    <property type="entry name" value="Alpha_mannosyltransferase"/>
</dbReference>
<dbReference type="PANTHER" id="PTHR31646">
    <property type="entry name" value="ALPHA-1,2-MANNOSYLTRANSFERASE MNN2"/>
    <property type="match status" value="1"/>
</dbReference>
<keyword evidence="8" id="KW-0333">Golgi apparatus</keyword>
<reference evidence="12" key="1">
    <citation type="submission" date="2016-10" db="EMBL/GenBank/DDBJ databases">
        <authorList>
            <person name="Geijer C."/>
            <person name="Jareborg N."/>
            <person name="Dainat J."/>
        </authorList>
    </citation>
    <scope>NUCLEOTIDE SEQUENCE [LARGE SCALE GENOMIC DNA]</scope>
    <source>
        <strain evidence="12">PYCC 4715</strain>
    </source>
</reference>
<dbReference type="GO" id="GO:0046354">
    <property type="term" value="P:mannan biosynthetic process"/>
    <property type="evidence" value="ECO:0007669"/>
    <property type="project" value="TreeGrafter"/>
</dbReference>
<evidence type="ECO:0000256" key="4">
    <source>
        <dbReference type="ARBA" id="ARBA00022679"/>
    </source>
</evidence>
<dbReference type="AlphaFoldDB" id="A0A1L0DS92"/>
<evidence type="ECO:0000256" key="10">
    <source>
        <dbReference type="SAM" id="Phobius"/>
    </source>
</evidence>
<dbReference type="PANTHER" id="PTHR31646:SF1">
    <property type="entry name" value="ALPHA-1,2-MANNOSYLTRANSFERASE MNN2"/>
    <property type="match status" value="1"/>
</dbReference>
<protein>
    <submittedName>
        <fullName evidence="11">CIC11C00000005380</fullName>
    </submittedName>
</protein>
<keyword evidence="7 10" id="KW-1133">Transmembrane helix</keyword>
<name>A0A1L0DS92_9ASCO</name>
<dbReference type="InterPro" id="IPR029044">
    <property type="entry name" value="Nucleotide-diphossugar_trans"/>
</dbReference>
<comment type="similarity">
    <text evidence="3">Belongs to the MNN1/MNT family.</text>
</comment>
<evidence type="ECO:0000256" key="1">
    <source>
        <dbReference type="ARBA" id="ARBA00004323"/>
    </source>
</evidence>
<proteinExistence type="inferred from homology"/>
<dbReference type="SUPFAM" id="SSF53448">
    <property type="entry name" value="Nucleotide-diphospho-sugar transferases"/>
    <property type="match status" value="1"/>
</dbReference>
<sequence>MFLSRAFRRYRLLFVSSGVALFILILLAFLKYEQELNDRDCIALFLFPCPVSTTSLFDVPVEDVEHPHKAQIEFINNSYQGKEGSTLRKAHKYYEKVLKAVVGAKPDCEKLNKYLEGNAPTKGMGFQQTTDEFSEKHLSKFLQVDIFELQQMIDSHRLVMENLPDEYPEGIYKGNGIAYVGGGKYSWMALLSIKNLREIGCALPVEVFVPNLDDFELDICTKTLPSLNAKCVHIPTALFAKDLEFANNTKILGYQYKSLAILLSSFENVLLLDSDNIPVNVSEDIFLEEPFKSRGLVVWPDFWQRTTSPHFFTIAGREVSKSKTLPTYKLGPGDYIDHDEKEEIDWAKIPLHERFGAIPNPSSESGQLMISKRTHMKAILLAVYYNMYGPGYYYPLFSQGTAGQGDKETFIAATVVLDMPFYQVLQTVLALGHLRDGKFRGTSMAQHDPLRDYLWNEEKKKLREQFLGEEYKKEADKLERPHMAFLHANFPKLDPFSLFKDHVILDDKGTRYRMFGNGMKLRAGRDVEQDLWGYMQNFLCETKLKVNLFRDKDVPKLCDQIKEHLSWLNSTEE</sequence>
<accession>A0A1L0DS92</accession>
<gene>
    <name evidence="11" type="ORF">SAMEA4029009_CIC11G00000005380</name>
</gene>
<keyword evidence="5 10" id="KW-0812">Transmembrane</keyword>
<keyword evidence="6" id="KW-0735">Signal-anchor</keyword>
<evidence type="ECO:0000256" key="3">
    <source>
        <dbReference type="ARBA" id="ARBA00009105"/>
    </source>
</evidence>
<evidence type="ECO:0000256" key="5">
    <source>
        <dbReference type="ARBA" id="ARBA00022692"/>
    </source>
</evidence>
<evidence type="ECO:0000256" key="7">
    <source>
        <dbReference type="ARBA" id="ARBA00022989"/>
    </source>
</evidence>